<dbReference type="InterPro" id="IPR036388">
    <property type="entry name" value="WH-like_DNA-bd_sf"/>
</dbReference>
<protein>
    <submittedName>
        <fullName evidence="2">DNA-binding transcriptional ArsR family regulator</fullName>
    </submittedName>
</protein>
<organism evidence="2 3">
    <name type="scientific">Nocardioides marmoribigeumensis</name>
    <dbReference type="NCBI Taxonomy" id="433649"/>
    <lineage>
        <taxon>Bacteria</taxon>
        <taxon>Bacillati</taxon>
        <taxon>Actinomycetota</taxon>
        <taxon>Actinomycetes</taxon>
        <taxon>Propionibacteriales</taxon>
        <taxon>Nocardioidaceae</taxon>
        <taxon>Nocardioides</taxon>
    </lineage>
</organism>
<evidence type="ECO:0000313" key="3">
    <source>
        <dbReference type="Proteomes" id="UP001183648"/>
    </source>
</evidence>
<keyword evidence="2" id="KW-0238">DNA-binding</keyword>
<keyword evidence="3" id="KW-1185">Reference proteome</keyword>
<accession>A0ABU2C0D7</accession>
<dbReference type="Pfam" id="PF12840">
    <property type="entry name" value="HTH_20"/>
    <property type="match status" value="1"/>
</dbReference>
<proteinExistence type="predicted"/>
<evidence type="ECO:0000259" key="1">
    <source>
        <dbReference type="PROSITE" id="PS50987"/>
    </source>
</evidence>
<dbReference type="InterPro" id="IPR036390">
    <property type="entry name" value="WH_DNA-bd_sf"/>
</dbReference>
<reference evidence="2 3" key="1">
    <citation type="submission" date="2023-07" db="EMBL/GenBank/DDBJ databases">
        <title>Sequencing the genomes of 1000 actinobacteria strains.</title>
        <authorList>
            <person name="Klenk H.-P."/>
        </authorList>
    </citation>
    <scope>NUCLEOTIDE SEQUENCE [LARGE SCALE GENOMIC DNA]</scope>
    <source>
        <strain evidence="2 3">DSM 19426</strain>
    </source>
</reference>
<dbReference type="Proteomes" id="UP001183648">
    <property type="component" value="Unassembled WGS sequence"/>
</dbReference>
<dbReference type="PRINTS" id="PR00778">
    <property type="entry name" value="HTHARSR"/>
</dbReference>
<dbReference type="SMART" id="SM00418">
    <property type="entry name" value="HTH_ARSR"/>
    <property type="match status" value="1"/>
</dbReference>
<dbReference type="InterPro" id="IPR001845">
    <property type="entry name" value="HTH_ArsR_DNA-bd_dom"/>
</dbReference>
<dbReference type="EMBL" id="JAVDYG010000001">
    <property type="protein sequence ID" value="MDR7364127.1"/>
    <property type="molecule type" value="Genomic_DNA"/>
</dbReference>
<dbReference type="CDD" id="cd00090">
    <property type="entry name" value="HTH_ARSR"/>
    <property type="match status" value="1"/>
</dbReference>
<dbReference type="InterPro" id="IPR011991">
    <property type="entry name" value="ArsR-like_HTH"/>
</dbReference>
<dbReference type="GO" id="GO:0003677">
    <property type="term" value="F:DNA binding"/>
    <property type="evidence" value="ECO:0007669"/>
    <property type="project" value="UniProtKB-KW"/>
</dbReference>
<dbReference type="PROSITE" id="PS50987">
    <property type="entry name" value="HTH_ARSR_2"/>
    <property type="match status" value="1"/>
</dbReference>
<sequence length="178" mass="19679">MPESAAHLRALAHPLRLRMLSLLTGTDLTAAEVARELGVTHANASYHLRFLLDAGELEVVGEERIRGGLAKRYRHPWRLEDRAPQPEGGPEERGEAGELFVQAAADELRRRYAQRATGTGGLVADAEVWVTPEVYAEARDLLRRAAELLHDEAGPPRAEGTQPVSLSVFSFVMQDRRP</sequence>
<dbReference type="RefSeq" id="WP_310305385.1">
    <property type="nucleotide sequence ID" value="NZ_BAAAPS010000005.1"/>
</dbReference>
<feature type="domain" description="HTH arsR-type" evidence="1">
    <location>
        <begin position="1"/>
        <end position="90"/>
    </location>
</feature>
<name>A0ABU2C0D7_9ACTN</name>
<gene>
    <name evidence="2" type="ORF">J2S63_003680</name>
</gene>
<comment type="caution">
    <text evidence="2">The sequence shown here is derived from an EMBL/GenBank/DDBJ whole genome shotgun (WGS) entry which is preliminary data.</text>
</comment>
<dbReference type="Gene3D" id="1.10.10.10">
    <property type="entry name" value="Winged helix-like DNA-binding domain superfamily/Winged helix DNA-binding domain"/>
    <property type="match status" value="1"/>
</dbReference>
<evidence type="ECO:0000313" key="2">
    <source>
        <dbReference type="EMBL" id="MDR7364127.1"/>
    </source>
</evidence>
<dbReference type="SUPFAM" id="SSF46785">
    <property type="entry name" value="Winged helix' DNA-binding domain"/>
    <property type="match status" value="1"/>
</dbReference>